<dbReference type="PANTHER" id="PTHR12381:SF56">
    <property type="entry name" value="B30.2_SPRY DOMAIN-CONTAINING PROTEIN-RELATED"/>
    <property type="match status" value="1"/>
</dbReference>
<evidence type="ECO:0000259" key="1">
    <source>
        <dbReference type="Pfam" id="PF00622"/>
    </source>
</evidence>
<accession>A0AAV2HXT5</accession>
<organism evidence="2 3">
    <name type="scientific">Lymnaea stagnalis</name>
    <name type="common">Great pond snail</name>
    <name type="synonym">Helix stagnalis</name>
    <dbReference type="NCBI Taxonomy" id="6523"/>
    <lineage>
        <taxon>Eukaryota</taxon>
        <taxon>Metazoa</taxon>
        <taxon>Spiralia</taxon>
        <taxon>Lophotrochozoa</taxon>
        <taxon>Mollusca</taxon>
        <taxon>Gastropoda</taxon>
        <taxon>Heterobranchia</taxon>
        <taxon>Euthyneura</taxon>
        <taxon>Panpulmonata</taxon>
        <taxon>Hygrophila</taxon>
        <taxon>Lymnaeoidea</taxon>
        <taxon>Lymnaeidae</taxon>
        <taxon>Lymnaea</taxon>
    </lineage>
</organism>
<dbReference type="InterPro" id="IPR043136">
    <property type="entry name" value="B30.2/SPRY_sf"/>
</dbReference>
<comment type="caution">
    <text evidence="2">The sequence shown here is derived from an EMBL/GenBank/DDBJ whole genome shotgun (WGS) entry which is preliminary data.</text>
</comment>
<dbReference type="Pfam" id="PF00622">
    <property type="entry name" value="SPRY"/>
    <property type="match status" value="1"/>
</dbReference>
<dbReference type="GO" id="GO:0003723">
    <property type="term" value="F:RNA binding"/>
    <property type="evidence" value="ECO:0007669"/>
    <property type="project" value="TreeGrafter"/>
</dbReference>
<proteinExistence type="predicted"/>
<feature type="domain" description="SPRY" evidence="1">
    <location>
        <begin position="7"/>
        <end position="101"/>
    </location>
</feature>
<dbReference type="GO" id="GO:0005634">
    <property type="term" value="C:nucleus"/>
    <property type="evidence" value="ECO:0007669"/>
    <property type="project" value="TreeGrafter"/>
</dbReference>
<dbReference type="PANTHER" id="PTHR12381">
    <property type="entry name" value="HETEROGENEOUS NUCLEAR RIBONUCLEOPROTEIN U FAMILY MEMBER"/>
    <property type="match status" value="1"/>
</dbReference>
<name>A0AAV2HXT5_LYMST</name>
<dbReference type="InterPro" id="IPR013320">
    <property type="entry name" value="ConA-like_dom_sf"/>
</dbReference>
<evidence type="ECO:0000313" key="3">
    <source>
        <dbReference type="Proteomes" id="UP001497497"/>
    </source>
</evidence>
<dbReference type="Gene3D" id="2.60.120.920">
    <property type="match status" value="1"/>
</dbReference>
<dbReference type="AlphaFoldDB" id="A0AAV2HXT5"/>
<sequence>MAKGGAFLRVGWSSDSSSLLLGEGSWSFCYCSSGDFICERYSTAYGESFRVNDVIGVILETNETGPAKISFTKNSSYFGEATTLPVFPELNEHLALFPHIAMK</sequence>
<reference evidence="2 3" key="1">
    <citation type="submission" date="2024-04" db="EMBL/GenBank/DDBJ databases">
        <authorList>
            <consortium name="Genoscope - CEA"/>
            <person name="William W."/>
        </authorList>
    </citation>
    <scope>NUCLEOTIDE SEQUENCE [LARGE SCALE GENOMIC DNA]</scope>
</reference>
<dbReference type="GO" id="GO:0000380">
    <property type="term" value="P:alternative mRNA splicing, via spliceosome"/>
    <property type="evidence" value="ECO:0007669"/>
    <property type="project" value="TreeGrafter"/>
</dbReference>
<feature type="non-terminal residue" evidence="2">
    <location>
        <position position="103"/>
    </location>
</feature>
<dbReference type="Proteomes" id="UP001497497">
    <property type="component" value="Unassembled WGS sequence"/>
</dbReference>
<dbReference type="SUPFAM" id="SSF49899">
    <property type="entry name" value="Concanavalin A-like lectins/glucanases"/>
    <property type="match status" value="1"/>
</dbReference>
<keyword evidence="3" id="KW-1185">Reference proteome</keyword>
<protein>
    <recommendedName>
        <fullName evidence="1">SPRY domain-containing protein</fullName>
    </recommendedName>
</protein>
<evidence type="ECO:0000313" key="2">
    <source>
        <dbReference type="EMBL" id="CAL1538946.1"/>
    </source>
</evidence>
<gene>
    <name evidence="2" type="ORF">GSLYS_00012767001</name>
</gene>
<dbReference type="InterPro" id="IPR003877">
    <property type="entry name" value="SPRY_dom"/>
</dbReference>
<dbReference type="EMBL" id="CAXITT010000319">
    <property type="protein sequence ID" value="CAL1538946.1"/>
    <property type="molecule type" value="Genomic_DNA"/>
</dbReference>